<protein>
    <submittedName>
        <fullName evidence="1">Uncharacterized protein</fullName>
    </submittedName>
</protein>
<accession>A0A7C8KUF8</accession>
<dbReference type="RefSeq" id="WP_153401421.1">
    <property type="nucleotide sequence ID" value="NZ_ML762424.1"/>
</dbReference>
<dbReference type="OrthoDB" id="2452736at2"/>
<dbReference type="Proteomes" id="UP000480246">
    <property type="component" value="Unassembled WGS sequence"/>
</dbReference>
<reference evidence="1 2" key="1">
    <citation type="submission" date="2019-10" db="EMBL/GenBank/DDBJ databases">
        <title>Gracilibacillus sp. nov. isolated from rice seeds.</title>
        <authorList>
            <person name="He S."/>
        </authorList>
    </citation>
    <scope>NUCLEOTIDE SEQUENCE [LARGE SCALE GENOMIC DNA]</scope>
    <source>
        <strain evidence="1 2">TD8</strain>
    </source>
</reference>
<sequence>MASLPAIDLGIMAEHLSAHEGIINKLNVYHEKATNIELKEIIAFQGNMMRIHVKVMLALINPHYNDYVEVPDLSVYSGNGYYQRDNKHWVDYDNKWIALEAHSTAKLMSNENYISAIMMKDKNARNAHVEMALQQLEAQKRYSEFINRMGWTFVPHVSVQDQVNTYQHFQHMLNQ</sequence>
<organism evidence="1 2">
    <name type="scientific">Gracilibacillus oryzae</name>
    <dbReference type="NCBI Taxonomy" id="1672701"/>
    <lineage>
        <taxon>Bacteria</taxon>
        <taxon>Bacillati</taxon>
        <taxon>Bacillota</taxon>
        <taxon>Bacilli</taxon>
        <taxon>Bacillales</taxon>
        <taxon>Bacillaceae</taxon>
        <taxon>Gracilibacillus</taxon>
    </lineage>
</organism>
<gene>
    <name evidence="1" type="ORF">F9U64_01655</name>
</gene>
<name>A0A7C8KUF8_9BACI</name>
<dbReference type="AlphaFoldDB" id="A0A7C8KUF8"/>
<evidence type="ECO:0000313" key="1">
    <source>
        <dbReference type="EMBL" id="KAB8139207.1"/>
    </source>
</evidence>
<evidence type="ECO:0000313" key="2">
    <source>
        <dbReference type="Proteomes" id="UP000480246"/>
    </source>
</evidence>
<keyword evidence="2" id="KW-1185">Reference proteome</keyword>
<dbReference type="EMBL" id="WEID01000006">
    <property type="protein sequence ID" value="KAB8139207.1"/>
    <property type="molecule type" value="Genomic_DNA"/>
</dbReference>
<comment type="caution">
    <text evidence="1">The sequence shown here is derived from an EMBL/GenBank/DDBJ whole genome shotgun (WGS) entry which is preliminary data.</text>
</comment>
<proteinExistence type="predicted"/>